<gene>
    <name evidence="4" type="ORF">SAMN05421828_11479</name>
</gene>
<comment type="caution">
    <text evidence="4">The sequence shown here is derived from an EMBL/GenBank/DDBJ whole genome shotgun (WGS) entry which is preliminary data.</text>
</comment>
<dbReference type="PRINTS" id="PR00080">
    <property type="entry name" value="SDRFAMILY"/>
</dbReference>
<dbReference type="RefSeq" id="WP_029311865.1">
    <property type="nucleotide sequence ID" value="NZ_FTNE01000014.1"/>
</dbReference>
<dbReference type="CDD" id="cd05233">
    <property type="entry name" value="SDR_c"/>
    <property type="match status" value="1"/>
</dbReference>
<name>A0A8G2CLN1_ACIRU</name>
<evidence type="ECO:0000256" key="1">
    <source>
        <dbReference type="ARBA" id="ARBA00006484"/>
    </source>
</evidence>
<evidence type="ECO:0000256" key="3">
    <source>
        <dbReference type="RuleBase" id="RU000363"/>
    </source>
</evidence>
<organism evidence="4 5">
    <name type="scientific">Acidiphilium rubrum</name>
    <dbReference type="NCBI Taxonomy" id="526"/>
    <lineage>
        <taxon>Bacteria</taxon>
        <taxon>Pseudomonadati</taxon>
        <taxon>Pseudomonadota</taxon>
        <taxon>Alphaproteobacteria</taxon>
        <taxon>Acetobacterales</taxon>
        <taxon>Acidocellaceae</taxon>
        <taxon>Acidiphilium</taxon>
    </lineage>
</organism>
<dbReference type="EMBL" id="FTNE01000014">
    <property type="protein sequence ID" value="SIR05749.1"/>
    <property type="molecule type" value="Genomic_DNA"/>
</dbReference>
<keyword evidence="2" id="KW-0560">Oxidoreductase</keyword>
<evidence type="ECO:0000313" key="4">
    <source>
        <dbReference type="EMBL" id="SIR05749.1"/>
    </source>
</evidence>
<dbReference type="PRINTS" id="PR00081">
    <property type="entry name" value="GDHRDH"/>
</dbReference>
<dbReference type="GO" id="GO:0016020">
    <property type="term" value="C:membrane"/>
    <property type="evidence" value="ECO:0007669"/>
    <property type="project" value="TreeGrafter"/>
</dbReference>
<evidence type="ECO:0000313" key="5">
    <source>
        <dbReference type="Proteomes" id="UP000186308"/>
    </source>
</evidence>
<dbReference type="Gene3D" id="3.40.50.720">
    <property type="entry name" value="NAD(P)-binding Rossmann-like Domain"/>
    <property type="match status" value="1"/>
</dbReference>
<dbReference type="PANTHER" id="PTHR44196:SF2">
    <property type="entry name" value="SHORT-CHAIN DEHYDROGENASE-RELATED"/>
    <property type="match status" value="1"/>
</dbReference>
<dbReference type="PANTHER" id="PTHR44196">
    <property type="entry name" value="DEHYDROGENASE/REDUCTASE SDR FAMILY MEMBER 7B"/>
    <property type="match status" value="1"/>
</dbReference>
<reference evidence="4 5" key="1">
    <citation type="submission" date="2017-01" db="EMBL/GenBank/DDBJ databases">
        <authorList>
            <person name="Varghese N."/>
            <person name="Submissions S."/>
        </authorList>
    </citation>
    <scope>NUCLEOTIDE SEQUENCE [LARGE SCALE GENOMIC DNA]</scope>
    <source>
        <strain evidence="4 5">ATCC 35905</strain>
    </source>
</reference>
<evidence type="ECO:0008006" key="6">
    <source>
        <dbReference type="Google" id="ProtNLM"/>
    </source>
</evidence>
<dbReference type="PIRSF" id="PIRSF000126">
    <property type="entry name" value="11-beta-HSD1"/>
    <property type="match status" value="1"/>
</dbReference>
<dbReference type="InterPro" id="IPR036291">
    <property type="entry name" value="NAD(P)-bd_dom_sf"/>
</dbReference>
<evidence type="ECO:0000256" key="2">
    <source>
        <dbReference type="ARBA" id="ARBA00023002"/>
    </source>
</evidence>
<dbReference type="OrthoDB" id="8477999at2"/>
<dbReference type="AlphaFoldDB" id="A0A8G2CLN1"/>
<proteinExistence type="inferred from homology"/>
<dbReference type="Proteomes" id="UP000186308">
    <property type="component" value="Unassembled WGS sequence"/>
</dbReference>
<dbReference type="GO" id="GO:0016491">
    <property type="term" value="F:oxidoreductase activity"/>
    <property type="evidence" value="ECO:0007669"/>
    <property type="project" value="UniProtKB-KW"/>
</dbReference>
<accession>A0A8G2CLN1</accession>
<keyword evidence="5" id="KW-1185">Reference proteome</keyword>
<comment type="similarity">
    <text evidence="1 3">Belongs to the short-chain dehydrogenases/reductases (SDR) family.</text>
</comment>
<dbReference type="InterPro" id="IPR002347">
    <property type="entry name" value="SDR_fam"/>
</dbReference>
<dbReference type="Pfam" id="PF00106">
    <property type="entry name" value="adh_short"/>
    <property type="match status" value="1"/>
</dbReference>
<protein>
    <recommendedName>
        <fullName evidence="6">Short-chain dehydrogenase</fullName>
    </recommendedName>
</protein>
<dbReference type="SUPFAM" id="SSF51735">
    <property type="entry name" value="NAD(P)-binding Rossmann-fold domains"/>
    <property type="match status" value="1"/>
</dbReference>
<sequence length="257" mass="27214">MTEQFRGRRALVTGASSGIGADIARQLAQRGADLVLVARRADRLDTLAAECRLFGVDVETAPADLADPQASSALAARFPETDILINNAGLGAFGRFTETEYDKIERMIAVNITSLTHLTRLFAPAMAARGWGRIMLVASTAGFQPVPLYAVYAATKAYVLSFGGALNVELAPSGVTTTVLCPGTTRTEFFEVAAQTKSPLIERNAMSSADVARIGLDALAKGRATVISGAVNNAMAFGTRFAPRSLTAQLAYRIMKP</sequence>